<dbReference type="PANTHER" id="PTHR37970">
    <property type="entry name" value="PROTEIN CBG08587"/>
    <property type="match status" value="1"/>
</dbReference>
<feature type="compositionally biased region" description="Basic and acidic residues" evidence="1">
    <location>
        <begin position="150"/>
        <end position="164"/>
    </location>
</feature>
<dbReference type="GeneID" id="105364664"/>
<evidence type="ECO:0000313" key="2">
    <source>
        <dbReference type="Proteomes" id="UP000695007"/>
    </source>
</evidence>
<feature type="compositionally biased region" description="Basic and acidic residues" evidence="1">
    <location>
        <begin position="333"/>
        <end position="344"/>
    </location>
</feature>
<name>A0AAJ7DYD2_9HYME</name>
<evidence type="ECO:0000313" key="3">
    <source>
        <dbReference type="RefSeq" id="XP_011500954.1"/>
    </source>
</evidence>
<dbReference type="RefSeq" id="XP_011500954.1">
    <property type="nucleotide sequence ID" value="XM_011502652.1"/>
</dbReference>
<dbReference type="Proteomes" id="UP000695007">
    <property type="component" value="Unplaced"/>
</dbReference>
<feature type="compositionally biased region" description="Basic residues" evidence="1">
    <location>
        <begin position="90"/>
        <end position="101"/>
    </location>
</feature>
<feature type="compositionally biased region" description="Polar residues" evidence="1">
    <location>
        <begin position="234"/>
        <end position="243"/>
    </location>
</feature>
<feature type="compositionally biased region" description="Polar residues" evidence="1">
    <location>
        <begin position="311"/>
        <end position="332"/>
    </location>
</feature>
<dbReference type="AlphaFoldDB" id="A0AAJ7DYD2"/>
<gene>
    <name evidence="3" type="primary">LOC105364664</name>
</gene>
<feature type="compositionally biased region" description="Pro residues" evidence="1">
    <location>
        <begin position="56"/>
        <end position="65"/>
    </location>
</feature>
<feature type="compositionally biased region" description="Polar residues" evidence="1">
    <location>
        <begin position="274"/>
        <end position="285"/>
    </location>
</feature>
<organism evidence="2 3">
    <name type="scientific">Ceratosolen solmsi marchali</name>
    <dbReference type="NCBI Taxonomy" id="326594"/>
    <lineage>
        <taxon>Eukaryota</taxon>
        <taxon>Metazoa</taxon>
        <taxon>Ecdysozoa</taxon>
        <taxon>Arthropoda</taxon>
        <taxon>Hexapoda</taxon>
        <taxon>Insecta</taxon>
        <taxon>Pterygota</taxon>
        <taxon>Neoptera</taxon>
        <taxon>Endopterygota</taxon>
        <taxon>Hymenoptera</taxon>
        <taxon>Apocrita</taxon>
        <taxon>Proctotrupomorpha</taxon>
        <taxon>Chalcidoidea</taxon>
        <taxon>Agaonidae</taxon>
        <taxon>Agaoninae</taxon>
        <taxon>Ceratosolen</taxon>
    </lineage>
</organism>
<feature type="compositionally biased region" description="Basic and acidic residues" evidence="1">
    <location>
        <begin position="26"/>
        <end position="39"/>
    </location>
</feature>
<keyword evidence="2" id="KW-1185">Reference proteome</keyword>
<feature type="compositionally biased region" description="Polar residues" evidence="1">
    <location>
        <begin position="112"/>
        <end position="125"/>
    </location>
</feature>
<dbReference type="KEGG" id="csol:105364664"/>
<proteinExistence type="predicted"/>
<sequence>MAPQPPSGHEDSGLFSRLSSTAGKLECPKTREKDKRERASSCSPKFRKTICEAPNPCAPARPPEPAPRRNMSLSQDSLAAGDRLVEEKKKGRSKFSLKKFLRMGSRKDVDMTGSSSGSRNVEIPSTPQPKPRLEIIHPLELDGAAVQVLRNEKSCGEDSTDSTKSESQSNGWQGSHAAQHLTTARPSKPPPPPRAQSLDESSRAGSSSRGPQQPSGPGASGKPSGAGAKAWQPSGGSSASDSIYANLGPAAAEDVAGVIRSGLAPAKPRRTSSMRDQQPQAQPCSSRPDEELVTVTAGQSRHRGLAERQRTPASDSSVSSEAPTCEYLSTSSIDHDDSSLELRHGAGNHPVTKRQSDSGTLDSAGQHELKFQQPLFIRSSSLPYCMSETEAELRSPFRPYSHNDKVFNAEENWKKEEESRIGRLRQRRGRSIVHRSLEDNYGAVIVANHEALAQFLEQVCIKAFETVRQTNQATPLGTSLRGLKAASLRFRDFNVDRSTALVTGRRVFLSAAWNEQNVTVCVAFEPGMHVSRKEFYLAPIAEFIDTVPKDIAELGYSTGRKTAEATISVLPRLQVNTLKSFAEAIGEAEASIKDENATRESSFVLLQLVSALKSLQARGIEEAPGSLVNVVLCRENKDAYHRLYLFQGLSIDSSENNKDEYVSLCQCALNALEELNLVKKLPLIQELLMREKAITLSQVKSILEFSLWGPADVTLGGPRERETALQRWLDLERATVLHALVRARAQLTVTDEYQLLFLVRTSAKVMCEASLQLDRQRTGLLSVGGIL</sequence>
<feature type="compositionally biased region" description="Basic and acidic residues" evidence="1">
    <location>
        <begin position="131"/>
        <end position="140"/>
    </location>
</feature>
<dbReference type="PANTHER" id="PTHR37970:SF1">
    <property type="entry name" value="SERINE-RICH ADHESIN FOR PLATELETS"/>
    <property type="match status" value="1"/>
</dbReference>
<feature type="region of interest" description="Disordered" evidence="1">
    <location>
        <begin position="1"/>
        <end position="244"/>
    </location>
</feature>
<feature type="compositionally biased region" description="Low complexity" evidence="1">
    <location>
        <begin position="204"/>
        <end position="230"/>
    </location>
</feature>
<reference evidence="3" key="1">
    <citation type="submission" date="2025-08" db="UniProtKB">
        <authorList>
            <consortium name="RefSeq"/>
        </authorList>
    </citation>
    <scope>IDENTIFICATION</scope>
</reference>
<feature type="region of interest" description="Disordered" evidence="1">
    <location>
        <begin position="261"/>
        <end position="362"/>
    </location>
</feature>
<accession>A0AAJ7DYD2</accession>
<protein>
    <submittedName>
        <fullName evidence="3">Serine/arginine repetitive matrix protein 2-like</fullName>
    </submittedName>
</protein>
<evidence type="ECO:0000256" key="1">
    <source>
        <dbReference type="SAM" id="MobiDB-lite"/>
    </source>
</evidence>